<feature type="transmembrane region" description="Helical" evidence="7">
    <location>
        <begin position="180"/>
        <end position="203"/>
    </location>
</feature>
<evidence type="ECO:0000256" key="6">
    <source>
        <dbReference type="ARBA" id="ARBA00023136"/>
    </source>
</evidence>
<sequence length="318" mass="34698">MRFRRQPANTLVNIALSAASERRRRLRAPSQTLVAAAFLAPAGLLLAVFLLYPLVSSMRLSLLDWNGLGSNARFVGLSNWVHLAHDGVFWQSLLNNVMLAVTSVIVELPIALALAVLLEKAGRGSRVLKVLYFLPLLMSSVAIGVLFKNIYDPNFGPLNAALRATGLGALAQDWLGDPHLSLASTIAVICWQNVPFYMILFLAGLSSMPVEVNEAARLEGASEWVIFWRIKLPHLQGTVRTAVLLAVLGSLRYFDLIYVMTGGGPEGSSELMATYMYRSVFSSFQLGYGSTIGSAMFIIVCAVAAVSLRFTRRYATEV</sequence>
<comment type="subcellular location">
    <subcellularLocation>
        <location evidence="1 7">Cell membrane</location>
        <topology evidence="1 7">Multi-pass membrane protein</topology>
    </subcellularLocation>
</comment>
<feature type="transmembrane region" description="Helical" evidence="7">
    <location>
        <begin position="97"/>
        <end position="118"/>
    </location>
</feature>
<proteinExistence type="inferred from homology"/>
<dbReference type="Gene3D" id="1.10.3720.10">
    <property type="entry name" value="MetI-like"/>
    <property type="match status" value="1"/>
</dbReference>
<keyword evidence="6 7" id="KW-0472">Membrane</keyword>
<evidence type="ECO:0000313" key="10">
    <source>
        <dbReference type="Proteomes" id="UP000494363"/>
    </source>
</evidence>
<accession>A0A6J5DR46</accession>
<dbReference type="Proteomes" id="UP000494363">
    <property type="component" value="Unassembled WGS sequence"/>
</dbReference>
<dbReference type="EMBL" id="CADIKH010000011">
    <property type="protein sequence ID" value="CAB3756478.1"/>
    <property type="molecule type" value="Genomic_DNA"/>
</dbReference>
<feature type="transmembrane region" description="Helical" evidence="7">
    <location>
        <begin position="239"/>
        <end position="260"/>
    </location>
</feature>
<evidence type="ECO:0000259" key="8">
    <source>
        <dbReference type="PROSITE" id="PS50928"/>
    </source>
</evidence>
<organism evidence="9 10">
    <name type="scientific">Paraburkholderia humisilvae</name>
    <dbReference type="NCBI Taxonomy" id="627669"/>
    <lineage>
        <taxon>Bacteria</taxon>
        <taxon>Pseudomonadati</taxon>
        <taxon>Pseudomonadota</taxon>
        <taxon>Betaproteobacteria</taxon>
        <taxon>Burkholderiales</taxon>
        <taxon>Burkholderiaceae</taxon>
        <taxon>Paraburkholderia</taxon>
    </lineage>
</organism>
<evidence type="ECO:0000256" key="2">
    <source>
        <dbReference type="ARBA" id="ARBA00022448"/>
    </source>
</evidence>
<gene>
    <name evidence="9" type="primary">lacF</name>
    <name evidence="9" type="ORF">LMG29542_02876</name>
</gene>
<evidence type="ECO:0000256" key="7">
    <source>
        <dbReference type="RuleBase" id="RU363032"/>
    </source>
</evidence>
<name>A0A6J5DR46_9BURK</name>
<keyword evidence="3" id="KW-1003">Cell membrane</keyword>
<feature type="transmembrane region" description="Helical" evidence="7">
    <location>
        <begin position="130"/>
        <end position="151"/>
    </location>
</feature>
<dbReference type="InterPro" id="IPR051393">
    <property type="entry name" value="ABC_transporter_permease"/>
</dbReference>
<feature type="domain" description="ABC transmembrane type-1" evidence="8">
    <location>
        <begin position="93"/>
        <end position="309"/>
    </location>
</feature>
<protein>
    <submittedName>
        <fullName evidence="9">Lactose transport system permease protein LacF</fullName>
    </submittedName>
</protein>
<evidence type="ECO:0000256" key="3">
    <source>
        <dbReference type="ARBA" id="ARBA00022475"/>
    </source>
</evidence>
<dbReference type="PROSITE" id="PS50928">
    <property type="entry name" value="ABC_TM1"/>
    <property type="match status" value="1"/>
</dbReference>
<dbReference type="InterPro" id="IPR035906">
    <property type="entry name" value="MetI-like_sf"/>
</dbReference>
<keyword evidence="2 7" id="KW-0813">Transport</keyword>
<evidence type="ECO:0000313" key="9">
    <source>
        <dbReference type="EMBL" id="CAB3756478.1"/>
    </source>
</evidence>
<evidence type="ECO:0000256" key="1">
    <source>
        <dbReference type="ARBA" id="ARBA00004651"/>
    </source>
</evidence>
<evidence type="ECO:0000256" key="4">
    <source>
        <dbReference type="ARBA" id="ARBA00022692"/>
    </source>
</evidence>
<dbReference type="SUPFAM" id="SSF161098">
    <property type="entry name" value="MetI-like"/>
    <property type="match status" value="1"/>
</dbReference>
<keyword evidence="10" id="KW-1185">Reference proteome</keyword>
<comment type="similarity">
    <text evidence="7">Belongs to the binding-protein-dependent transport system permease family.</text>
</comment>
<feature type="transmembrane region" description="Helical" evidence="7">
    <location>
        <begin position="280"/>
        <end position="306"/>
    </location>
</feature>
<keyword evidence="5 7" id="KW-1133">Transmembrane helix</keyword>
<dbReference type="CDD" id="cd06261">
    <property type="entry name" value="TM_PBP2"/>
    <property type="match status" value="1"/>
</dbReference>
<reference evidence="9 10" key="1">
    <citation type="submission" date="2020-04" db="EMBL/GenBank/DDBJ databases">
        <authorList>
            <person name="De Canck E."/>
        </authorList>
    </citation>
    <scope>NUCLEOTIDE SEQUENCE [LARGE SCALE GENOMIC DNA]</scope>
    <source>
        <strain evidence="9 10">LMG 29542</strain>
    </source>
</reference>
<feature type="transmembrane region" description="Helical" evidence="7">
    <location>
        <begin position="32"/>
        <end position="55"/>
    </location>
</feature>
<dbReference type="Pfam" id="PF00528">
    <property type="entry name" value="BPD_transp_1"/>
    <property type="match status" value="1"/>
</dbReference>
<dbReference type="GO" id="GO:0055085">
    <property type="term" value="P:transmembrane transport"/>
    <property type="evidence" value="ECO:0007669"/>
    <property type="project" value="InterPro"/>
</dbReference>
<dbReference type="InterPro" id="IPR000515">
    <property type="entry name" value="MetI-like"/>
</dbReference>
<dbReference type="PANTHER" id="PTHR30193:SF37">
    <property type="entry name" value="INNER MEMBRANE ABC TRANSPORTER PERMEASE PROTEIN YCJO"/>
    <property type="match status" value="1"/>
</dbReference>
<evidence type="ECO:0000256" key="5">
    <source>
        <dbReference type="ARBA" id="ARBA00022989"/>
    </source>
</evidence>
<dbReference type="AlphaFoldDB" id="A0A6J5DR46"/>
<dbReference type="PANTHER" id="PTHR30193">
    <property type="entry name" value="ABC TRANSPORTER PERMEASE PROTEIN"/>
    <property type="match status" value="1"/>
</dbReference>
<dbReference type="GO" id="GO:0005886">
    <property type="term" value="C:plasma membrane"/>
    <property type="evidence" value="ECO:0007669"/>
    <property type="project" value="UniProtKB-SubCell"/>
</dbReference>
<keyword evidence="4 7" id="KW-0812">Transmembrane</keyword>